<protein>
    <recommendedName>
        <fullName evidence="3">DUF3168 domain-containing protein</fullName>
    </recommendedName>
</protein>
<organism evidence="1 2">
    <name type="scientific">Sediminivirga luteola</name>
    <dbReference type="NCBI Taxonomy" id="1774748"/>
    <lineage>
        <taxon>Bacteria</taxon>
        <taxon>Bacillati</taxon>
        <taxon>Actinomycetota</taxon>
        <taxon>Actinomycetes</taxon>
        <taxon>Micrococcales</taxon>
        <taxon>Brevibacteriaceae</taxon>
        <taxon>Sediminivirga</taxon>
    </lineage>
</organism>
<evidence type="ECO:0008006" key="3">
    <source>
        <dbReference type="Google" id="ProtNLM"/>
    </source>
</evidence>
<dbReference type="Proteomes" id="UP000616114">
    <property type="component" value="Unassembled WGS sequence"/>
</dbReference>
<evidence type="ECO:0000313" key="1">
    <source>
        <dbReference type="EMBL" id="GGA10664.1"/>
    </source>
</evidence>
<sequence>MTTGSALTADVRDKLTGIPHTTVYVGSVPKTVPTTGEGRIKPYIVLWPDAGDEPAEAPLDMTAPGISWGCIVTVAAHTAMEVLTTAATVRARLHRQDGPGGTTYVQVPNGAKVGEDPDETPPRQFLPMEFRALTTH</sequence>
<dbReference type="AlphaFoldDB" id="A0A8J2XKK7"/>
<keyword evidence="2" id="KW-1185">Reference proteome</keyword>
<comment type="caution">
    <text evidence="1">The sequence shown here is derived from an EMBL/GenBank/DDBJ whole genome shotgun (WGS) entry which is preliminary data.</text>
</comment>
<dbReference type="EMBL" id="BMFY01000004">
    <property type="protein sequence ID" value="GGA10664.1"/>
    <property type="molecule type" value="Genomic_DNA"/>
</dbReference>
<name>A0A8J2XKK7_9MICO</name>
<reference evidence="1" key="1">
    <citation type="journal article" date="2014" name="Int. J. Syst. Evol. Microbiol.">
        <title>Complete genome sequence of Corynebacterium casei LMG S-19264T (=DSM 44701T), isolated from a smear-ripened cheese.</title>
        <authorList>
            <consortium name="US DOE Joint Genome Institute (JGI-PGF)"/>
            <person name="Walter F."/>
            <person name="Albersmeier A."/>
            <person name="Kalinowski J."/>
            <person name="Ruckert C."/>
        </authorList>
    </citation>
    <scope>NUCLEOTIDE SEQUENCE</scope>
    <source>
        <strain evidence="1">CGMCC 1.12785</strain>
    </source>
</reference>
<dbReference type="RefSeq" id="WP_188550011.1">
    <property type="nucleotide sequence ID" value="NZ_BMFY01000004.1"/>
</dbReference>
<reference evidence="1" key="2">
    <citation type="submission" date="2020-09" db="EMBL/GenBank/DDBJ databases">
        <authorList>
            <person name="Sun Q."/>
            <person name="Zhou Y."/>
        </authorList>
    </citation>
    <scope>NUCLEOTIDE SEQUENCE</scope>
    <source>
        <strain evidence="1">CGMCC 1.12785</strain>
    </source>
</reference>
<proteinExistence type="predicted"/>
<evidence type="ECO:0000313" key="2">
    <source>
        <dbReference type="Proteomes" id="UP000616114"/>
    </source>
</evidence>
<gene>
    <name evidence="1" type="ORF">GCM10011333_11850</name>
</gene>
<accession>A0A8J2XKK7</accession>